<evidence type="ECO:0000313" key="8">
    <source>
        <dbReference type="Proteomes" id="UP000029714"/>
    </source>
</evidence>
<evidence type="ECO:0000256" key="5">
    <source>
        <dbReference type="PROSITE-ProRule" id="PRU10112"/>
    </source>
</evidence>
<dbReference type="PRINTS" id="PR00150">
    <property type="entry name" value="PEPCARBXLASE"/>
</dbReference>
<dbReference type="Pfam" id="PF00311">
    <property type="entry name" value="PEPcase"/>
    <property type="match status" value="1"/>
</dbReference>
<evidence type="ECO:0000313" key="7">
    <source>
        <dbReference type="EMBL" id="TLD94620.1"/>
    </source>
</evidence>
<evidence type="ECO:0000256" key="4">
    <source>
        <dbReference type="PROSITE-ProRule" id="PRU10111"/>
    </source>
</evidence>
<dbReference type="Gene3D" id="1.20.1440.90">
    <property type="entry name" value="Phosphoenolpyruvate/pyruvate domain"/>
    <property type="match status" value="1"/>
</dbReference>
<dbReference type="GO" id="GO:0008964">
    <property type="term" value="F:phosphoenolpyruvate carboxylase activity"/>
    <property type="evidence" value="ECO:0007669"/>
    <property type="project" value="UniProtKB-EC"/>
</dbReference>
<accession>A0A4U8T510</accession>
<dbReference type="GO" id="GO:0015977">
    <property type="term" value="P:carbon fixation"/>
    <property type="evidence" value="ECO:0007669"/>
    <property type="project" value="InterPro"/>
</dbReference>
<dbReference type="PROSITE" id="PS00781">
    <property type="entry name" value="PEPCASE_1"/>
    <property type="match status" value="1"/>
</dbReference>
<dbReference type="GO" id="GO:0006099">
    <property type="term" value="P:tricarboxylic acid cycle"/>
    <property type="evidence" value="ECO:0007669"/>
    <property type="project" value="InterPro"/>
</dbReference>
<feature type="active site" evidence="5">
    <location>
        <position position="567"/>
    </location>
</feature>
<dbReference type="InterPro" id="IPR033129">
    <property type="entry name" value="PEPCASE_His_AS"/>
</dbReference>
<name>A0A4U8T510_9HELI</name>
<dbReference type="InterPro" id="IPR018129">
    <property type="entry name" value="PEP_COase_Lys_AS"/>
</dbReference>
<reference evidence="7 8" key="1">
    <citation type="journal article" date="2014" name="Genome Announc.">
        <title>Draft genome sequences of eight enterohepatic helicobacter species isolated from both laboratory and wild rodents.</title>
        <authorList>
            <person name="Sheh A."/>
            <person name="Shen Z."/>
            <person name="Fox J.G."/>
        </authorList>
    </citation>
    <scope>NUCLEOTIDE SEQUENCE [LARGE SCALE GENOMIC DNA]</scope>
    <source>
        <strain evidence="7 8">MIT 97-6194</strain>
    </source>
</reference>
<dbReference type="AlphaFoldDB" id="A0A4U8T510"/>
<dbReference type="PANTHER" id="PTHR30523">
    <property type="entry name" value="PHOSPHOENOLPYRUVATE CARBOXYLASE"/>
    <property type="match status" value="1"/>
</dbReference>
<feature type="compositionally biased region" description="Polar residues" evidence="6">
    <location>
        <begin position="34"/>
        <end position="43"/>
    </location>
</feature>
<reference evidence="7 8" key="2">
    <citation type="journal article" date="2016" name="Infect. Immun.">
        <title>Helicobacter saguini, a Novel Helicobacter Isolated from Cotton-Top Tamarins with Ulcerative Colitis, Has Proinflammatory Properties and Induces Typhlocolitis and Dysplasia in Gnotobiotic IL-10-/- Mice.</title>
        <authorList>
            <person name="Shen Z."/>
            <person name="Mannion A."/>
            <person name="Whary M.T."/>
            <person name="Muthupalani S."/>
            <person name="Sheh A."/>
            <person name="Feng Y."/>
            <person name="Gong G."/>
            <person name="Vandamme P."/>
            <person name="Holcombe H.R."/>
            <person name="Paster B.J."/>
            <person name="Fox J.G."/>
        </authorList>
    </citation>
    <scope>NUCLEOTIDE SEQUENCE [LARGE SCALE GENOMIC DNA]</scope>
    <source>
        <strain evidence="7 8">MIT 97-6194</strain>
    </source>
</reference>
<evidence type="ECO:0000256" key="1">
    <source>
        <dbReference type="ARBA" id="ARBA00003670"/>
    </source>
</evidence>
<comment type="catalytic activity">
    <reaction evidence="3">
        <text>oxaloacetate + phosphate = phosphoenolpyruvate + hydrogencarbonate</text>
        <dbReference type="Rhea" id="RHEA:28370"/>
        <dbReference type="ChEBI" id="CHEBI:16452"/>
        <dbReference type="ChEBI" id="CHEBI:17544"/>
        <dbReference type="ChEBI" id="CHEBI:43474"/>
        <dbReference type="ChEBI" id="CHEBI:58702"/>
        <dbReference type="EC" id="4.1.1.31"/>
    </reaction>
</comment>
<gene>
    <name evidence="7" type="ORF">LS64_005450</name>
</gene>
<dbReference type="InterPro" id="IPR021135">
    <property type="entry name" value="PEP_COase"/>
</dbReference>
<comment type="function">
    <text evidence="1">Forms oxaloacetate, a four-carbon dicarboxylic acid source for the tricarboxylic acid cycle.</text>
</comment>
<feature type="compositionally biased region" description="Basic residues" evidence="6">
    <location>
        <begin position="1"/>
        <end position="11"/>
    </location>
</feature>
<evidence type="ECO:0000256" key="2">
    <source>
        <dbReference type="ARBA" id="ARBA00022419"/>
    </source>
</evidence>
<dbReference type="Proteomes" id="UP000029714">
    <property type="component" value="Unassembled WGS sequence"/>
</dbReference>
<dbReference type="PROSITE" id="PS00393">
    <property type="entry name" value="PEPCASE_2"/>
    <property type="match status" value="1"/>
</dbReference>
<dbReference type="OrthoDB" id="9768133at2"/>
<feature type="region of interest" description="Disordered" evidence="6">
    <location>
        <begin position="1"/>
        <end position="43"/>
    </location>
</feature>
<sequence length="940" mass="107265">MESKNAHHKKDSKNIIESNALSPTHHPIEKNNAHNHPTSDNAQPTKLKKLFEEISESPHLVGVIKACSLHNIILNIYEEQEQAKIASVSRSIAAAYASLEKEGFDKIDCDRILESIRFYPVFTAHPTESRRRTFLEAHQEITRELERIESYYYMPDSILPNKEREINQSYKNIKYRLNLLWKSHLVRSEKLEVIFELDNLLFIVENSIIPSALRVLNQVSNRLDKELKISPIKLGSWIGGDRDGNPYVTNELMTRVMKMQHDLIIKTYINEIDKLIRELSISIDFSKPSRELEKSLAKEKSHLNQVSLKLHEREPYRAKLNLMRQKLYNHILKVNAVNDIDFTYNNPKELIEDIDMLINSLDSISNARLKSLRNLVLLGGFHLMQLDFREHRDMYLSAVSEVLCLLGYTDSDFLHRHESKKMEILNKALSDAPTNLNGILWDVSESTRHTLNAFLRVLWAKKAISKDILKSFIVSMTTNASDLLAVLYLAYCSGLWQRGKTKSSNGEIVIKPGKSEIMITPLFETIEDLESAEEILEILSRNEHYKQYLKDSNNSQQIMIGYSDSSKDGGIFTSSFSLNKAISNLVKLESRLGIKFMLFHGKGGSISRGGGQLENALLAFPMGSVGTTLKTTEQGEIISSRYLNPKIAIRSFALTLASLLKKAVHDNFCKQDSIESKGEHSPTLAGGARGGVNPNKTDSIESKGVNIHCGIDPYLPKLEELSRISYRTYRNLVYETRHFMDYFKNATPIEFIQNLNLGSRPSKRKDSQKVEDLRAIPWVFAWTQNRSIIPAWYGLGSALSGLGDKKLLQECYENSIFFKTTIDNIAHGFIKVDMEIASSYNEFVSDVGLKNAVWSRISSEYEKTLEWLLIVRNESFLLEKNIDVRNRILARMPNIKALGYLQIELIKKYKNAQYDDLKTRLMEQIHGTIIGIAQGIRNTG</sequence>
<dbReference type="PANTHER" id="PTHR30523:SF6">
    <property type="entry name" value="PHOSPHOENOLPYRUVATE CARBOXYLASE"/>
    <property type="match status" value="1"/>
</dbReference>
<proteinExistence type="predicted"/>
<feature type="region of interest" description="Disordered" evidence="6">
    <location>
        <begin position="674"/>
        <end position="699"/>
    </location>
</feature>
<evidence type="ECO:0000256" key="6">
    <source>
        <dbReference type="SAM" id="MobiDB-lite"/>
    </source>
</evidence>
<comment type="caution">
    <text evidence="7">The sequence shown here is derived from an EMBL/GenBank/DDBJ whole genome shotgun (WGS) entry which is preliminary data.</text>
</comment>
<keyword evidence="8" id="KW-1185">Reference proteome</keyword>
<dbReference type="GO" id="GO:0005829">
    <property type="term" value="C:cytosol"/>
    <property type="evidence" value="ECO:0007669"/>
    <property type="project" value="TreeGrafter"/>
</dbReference>
<organism evidence="7 8">
    <name type="scientific">Helicobacter saguini</name>
    <dbReference type="NCBI Taxonomy" id="1548018"/>
    <lineage>
        <taxon>Bacteria</taxon>
        <taxon>Pseudomonadati</taxon>
        <taxon>Campylobacterota</taxon>
        <taxon>Epsilonproteobacteria</taxon>
        <taxon>Campylobacterales</taxon>
        <taxon>Helicobacteraceae</taxon>
        <taxon>Helicobacter</taxon>
    </lineage>
</organism>
<dbReference type="SUPFAM" id="SSF51621">
    <property type="entry name" value="Phosphoenolpyruvate/pyruvate domain"/>
    <property type="match status" value="1"/>
</dbReference>
<protein>
    <recommendedName>
        <fullName evidence="2">Phosphoenolpyruvate carboxylase</fullName>
    </recommendedName>
</protein>
<feature type="active site" evidence="4">
    <location>
        <position position="125"/>
    </location>
</feature>
<dbReference type="EMBL" id="JRMP02000006">
    <property type="protein sequence ID" value="TLD94620.1"/>
    <property type="molecule type" value="Genomic_DNA"/>
</dbReference>
<evidence type="ECO:0000256" key="3">
    <source>
        <dbReference type="ARBA" id="ARBA00048995"/>
    </source>
</evidence>
<dbReference type="InterPro" id="IPR015813">
    <property type="entry name" value="Pyrv/PenolPyrv_kinase-like_dom"/>
</dbReference>